<dbReference type="SUPFAM" id="SSF55486">
    <property type="entry name" value="Metalloproteases ('zincins'), catalytic domain"/>
    <property type="match status" value="1"/>
</dbReference>
<dbReference type="GO" id="GO:0008233">
    <property type="term" value="F:peptidase activity"/>
    <property type="evidence" value="ECO:0007669"/>
    <property type="project" value="InterPro"/>
</dbReference>
<dbReference type="PANTHER" id="PTHR41775">
    <property type="entry name" value="SECRETED PROTEIN-RELATED"/>
    <property type="match status" value="1"/>
</dbReference>
<dbReference type="NCBIfam" id="TIGR03296">
    <property type="entry name" value="M6dom_TIGR03296"/>
    <property type="match status" value="1"/>
</dbReference>
<dbReference type="AlphaFoldDB" id="A0A7S4IL49"/>
<name>A0A7S4IL49_9STRA</name>
<proteinExistence type="predicted"/>
<accession>A0A7S4IL49</accession>
<feature type="region of interest" description="Disordered" evidence="1">
    <location>
        <begin position="514"/>
        <end position="534"/>
    </location>
</feature>
<dbReference type="Pfam" id="PF05547">
    <property type="entry name" value="Peptidase_M6"/>
    <property type="match status" value="1"/>
</dbReference>
<dbReference type="GO" id="GO:0006508">
    <property type="term" value="P:proteolysis"/>
    <property type="evidence" value="ECO:0007669"/>
    <property type="project" value="InterPro"/>
</dbReference>
<dbReference type="EMBL" id="HBKQ01018600">
    <property type="protein sequence ID" value="CAE2232786.1"/>
    <property type="molecule type" value="Transcribed_RNA"/>
</dbReference>
<evidence type="ECO:0000256" key="1">
    <source>
        <dbReference type="SAM" id="MobiDB-lite"/>
    </source>
</evidence>
<feature type="domain" description="Peptidase M6-like" evidence="2">
    <location>
        <begin position="42"/>
        <end position="242"/>
    </location>
</feature>
<gene>
    <name evidence="3" type="ORF">OAUR00152_LOCUS12602</name>
</gene>
<organism evidence="3">
    <name type="scientific">Odontella aurita</name>
    <dbReference type="NCBI Taxonomy" id="265563"/>
    <lineage>
        <taxon>Eukaryota</taxon>
        <taxon>Sar</taxon>
        <taxon>Stramenopiles</taxon>
        <taxon>Ochrophyta</taxon>
        <taxon>Bacillariophyta</taxon>
        <taxon>Mediophyceae</taxon>
        <taxon>Biddulphiophycidae</taxon>
        <taxon>Eupodiscales</taxon>
        <taxon>Odontellaceae</taxon>
        <taxon>Odontella</taxon>
    </lineage>
</organism>
<dbReference type="InterPro" id="IPR008757">
    <property type="entry name" value="Peptidase_M6-like_domain"/>
</dbReference>
<sequence>MYNLVLLIRFADHKDRCLPTEDEVNRLFNAIDGDPQVAPSGSVRDCFRYNSYNKFDLQSKLCKWCDVPEVESYYGDSNCGMTQRLGEAIRHCLDVCHAEFGGDFSMFDLDQDRNLDAIAILHSGFGAEWGGEDCYNPSNTYEDRIWSHKWELPPGHTWTGSDGVSVKNYHISPALWDTCGCEIGRIGVICHETGHFFGLPDLYDGTGGNGVGTTCLMGNSWGYSGDQYYPPMMSAWAKLRLGWAEPEIITSTGDYSLASAALSDRVLAYVNPSNVKEYFLIENKQHSAFFEKNLPQTGINIYHIDDNASYDAEGVPGDVDWPEEHYRVAVVQADGQYDLEKGGSFGDEGDVFHGAGMNFWSSAGVGKNAQLYHPYPNTNFISSGVEVPSGFKIFDMSPSVGEHHAMTFKIEVDQSIYAALAASNVRTTTTTTTTTTTAKASDVVVDTVDFGGAEVEDHSNQCGEKNDECAAHSSCCTVPKQRCKYIKKVSMMACKPKTDKKKKAKKRRLRLLQLRREMKEKVHGKREEEEEKGQ</sequence>
<evidence type="ECO:0000313" key="3">
    <source>
        <dbReference type="EMBL" id="CAE2232786.1"/>
    </source>
</evidence>
<dbReference type="PANTHER" id="PTHR41775:SF1">
    <property type="entry name" value="PEPTIDASE M6-LIKE DOMAIN-CONTAINING PROTEIN"/>
    <property type="match status" value="1"/>
</dbReference>
<protein>
    <recommendedName>
        <fullName evidence="2">Peptidase M6-like domain-containing protein</fullName>
    </recommendedName>
</protein>
<evidence type="ECO:0000259" key="2">
    <source>
        <dbReference type="Pfam" id="PF05547"/>
    </source>
</evidence>
<reference evidence="3" key="1">
    <citation type="submission" date="2021-01" db="EMBL/GenBank/DDBJ databases">
        <authorList>
            <person name="Corre E."/>
            <person name="Pelletier E."/>
            <person name="Niang G."/>
            <person name="Scheremetjew M."/>
            <person name="Finn R."/>
            <person name="Kale V."/>
            <person name="Holt S."/>
            <person name="Cochrane G."/>
            <person name="Meng A."/>
            <person name="Brown T."/>
            <person name="Cohen L."/>
        </authorList>
    </citation>
    <scope>NUCLEOTIDE SEQUENCE</scope>
    <source>
        <strain evidence="3">Isolate 1302-5</strain>
    </source>
</reference>